<comment type="caution">
    <text evidence="2">The sequence shown here is derived from an EMBL/GenBank/DDBJ whole genome shotgun (WGS) entry which is preliminary data.</text>
</comment>
<dbReference type="EMBL" id="CAJZBQ010000052">
    <property type="protein sequence ID" value="CAG9331057.1"/>
    <property type="molecule type" value="Genomic_DNA"/>
</dbReference>
<evidence type="ECO:0000313" key="2">
    <source>
        <dbReference type="EMBL" id="CAG9331057.1"/>
    </source>
</evidence>
<feature type="transmembrane region" description="Helical" evidence="1">
    <location>
        <begin position="12"/>
        <end position="33"/>
    </location>
</feature>
<proteinExistence type="predicted"/>
<sequence>MARAELVEARSFGAKLMFFYFLLLCDVITNAYTYYGECAIPGQEDYTSGTENIIVLIFFGIQGGIQVLIICWLFFLVWQTFLFRFGLIGILCREFLSIFLAFPVHLILFGLEKGLRLEIVMNETTVINLWSHPGYEIVYWVRSIFMVFFYVLLIEKTLTLGSPQYYKPHKWLVM</sequence>
<dbReference type="AlphaFoldDB" id="A0AAU9KCZ9"/>
<keyword evidence="3" id="KW-1185">Reference proteome</keyword>
<evidence type="ECO:0000313" key="3">
    <source>
        <dbReference type="Proteomes" id="UP001162131"/>
    </source>
</evidence>
<name>A0AAU9KCZ9_9CILI</name>
<reference evidence="2" key="1">
    <citation type="submission" date="2021-09" db="EMBL/GenBank/DDBJ databases">
        <authorList>
            <consortium name="AG Swart"/>
            <person name="Singh M."/>
            <person name="Singh A."/>
            <person name="Seah K."/>
            <person name="Emmerich C."/>
        </authorList>
    </citation>
    <scope>NUCLEOTIDE SEQUENCE</scope>
    <source>
        <strain evidence="2">ATCC30299</strain>
    </source>
</reference>
<evidence type="ECO:0008006" key="4">
    <source>
        <dbReference type="Google" id="ProtNLM"/>
    </source>
</evidence>
<keyword evidence="1" id="KW-1133">Transmembrane helix</keyword>
<feature type="transmembrane region" description="Helical" evidence="1">
    <location>
        <begin position="90"/>
        <end position="111"/>
    </location>
</feature>
<protein>
    <recommendedName>
        <fullName evidence="4">Transmembrane protein 138</fullName>
    </recommendedName>
</protein>
<dbReference type="InterPro" id="IPR024133">
    <property type="entry name" value="TM_138"/>
</dbReference>
<accession>A0AAU9KCZ9</accession>
<dbReference type="Pfam" id="PF14935">
    <property type="entry name" value="TMEM138"/>
    <property type="match status" value="1"/>
</dbReference>
<evidence type="ECO:0000256" key="1">
    <source>
        <dbReference type="SAM" id="Phobius"/>
    </source>
</evidence>
<keyword evidence="1" id="KW-0472">Membrane</keyword>
<keyword evidence="1" id="KW-0812">Transmembrane</keyword>
<feature type="transmembrane region" description="Helical" evidence="1">
    <location>
        <begin position="53"/>
        <end position="78"/>
    </location>
</feature>
<dbReference type="Proteomes" id="UP001162131">
    <property type="component" value="Unassembled WGS sequence"/>
</dbReference>
<feature type="transmembrane region" description="Helical" evidence="1">
    <location>
        <begin position="137"/>
        <end position="154"/>
    </location>
</feature>
<gene>
    <name evidence="2" type="ORF">BSTOLATCC_MIC52463</name>
</gene>
<organism evidence="2 3">
    <name type="scientific">Blepharisma stoltei</name>
    <dbReference type="NCBI Taxonomy" id="1481888"/>
    <lineage>
        <taxon>Eukaryota</taxon>
        <taxon>Sar</taxon>
        <taxon>Alveolata</taxon>
        <taxon>Ciliophora</taxon>
        <taxon>Postciliodesmatophora</taxon>
        <taxon>Heterotrichea</taxon>
        <taxon>Heterotrichida</taxon>
        <taxon>Blepharismidae</taxon>
        <taxon>Blepharisma</taxon>
    </lineage>
</organism>